<dbReference type="OMA" id="PWWAWMM"/>
<name>A0A5E4E5B0_PRUDU</name>
<evidence type="ECO:0000313" key="6">
    <source>
        <dbReference type="Proteomes" id="UP001054821"/>
    </source>
</evidence>
<proteinExistence type="predicted"/>
<evidence type="ECO:0000256" key="1">
    <source>
        <dbReference type="SAM" id="MobiDB-lite"/>
    </source>
</evidence>
<feature type="region of interest" description="Disordered" evidence="1">
    <location>
        <begin position="16"/>
        <end position="37"/>
    </location>
</feature>
<dbReference type="SUPFAM" id="SSF103511">
    <property type="entry name" value="Chlorophyll a-b binding protein"/>
    <property type="match status" value="1"/>
</dbReference>
<evidence type="ECO:0000313" key="5">
    <source>
        <dbReference type="Proteomes" id="UP000327085"/>
    </source>
</evidence>
<dbReference type="InParanoid" id="A0A5E4E5B0"/>
<keyword evidence="2" id="KW-1133">Transmembrane helix</keyword>
<reference evidence="3 6" key="3">
    <citation type="journal article" date="2022" name="G3 (Bethesda)">
        <title>Whole-genome sequence and methylome profiling of the almond [Prunus dulcis (Mill.) D.A. Webb] cultivar 'Nonpareil'.</title>
        <authorList>
            <person name="D'Amico-Willman K.M."/>
            <person name="Ouma W.Z."/>
            <person name="Meulia T."/>
            <person name="Sideli G.M."/>
            <person name="Gradziel T.M."/>
            <person name="Fresnedo-Ramirez J."/>
        </authorList>
    </citation>
    <scope>NUCLEOTIDE SEQUENCE [LARGE SCALE GENOMIC DNA]</scope>
    <source>
        <strain evidence="3">Clone GOH B32 T37-40</strain>
    </source>
</reference>
<reference evidence="4" key="1">
    <citation type="submission" date="2019-07" db="EMBL/GenBank/DDBJ databases">
        <authorList>
            <person name="Alioto T."/>
            <person name="Alioto T."/>
            <person name="Gomez Garrido J."/>
        </authorList>
    </citation>
    <scope>NUCLEOTIDE SEQUENCE</scope>
</reference>
<dbReference type="Gramene" id="VVA10845">
    <property type="protein sequence ID" value="VVA10845"/>
    <property type="gene ID" value="Prudul26B025750"/>
</dbReference>
<evidence type="ECO:0000256" key="2">
    <source>
        <dbReference type="SAM" id="Phobius"/>
    </source>
</evidence>
<dbReference type="EMBL" id="CABIKO010000003">
    <property type="protein sequence ID" value="VVA10845.1"/>
    <property type="molecule type" value="Genomic_DNA"/>
</dbReference>
<dbReference type="Proteomes" id="UP000327085">
    <property type="component" value="Chromosome 2"/>
</dbReference>
<keyword evidence="2" id="KW-0472">Membrane</keyword>
<sequence>MASLAISASLQTVCSSHQATKKQQPKSRPAARSLGTKEATHHVVALDVKAQNGLNIEKQEKSALRIDRPEAEDAADYKSQHGLGTELPVVEFNDERWKNGTWDLNMFSKDGKLDWDGIILAGRAAMVGFFMAYVVDALTGLGVVGQTGNFISKAGFFVAVIAIIFIRRTQDFENLKKLADEATFYDKQWQASWIDRNATSGSLDQTGKKI</sequence>
<feature type="transmembrane region" description="Helical" evidence="2">
    <location>
        <begin position="115"/>
        <end position="135"/>
    </location>
</feature>
<organism evidence="4 5">
    <name type="scientific">Prunus dulcis</name>
    <name type="common">Almond</name>
    <name type="synonym">Amygdalus dulcis</name>
    <dbReference type="NCBI Taxonomy" id="3755"/>
    <lineage>
        <taxon>Eukaryota</taxon>
        <taxon>Viridiplantae</taxon>
        <taxon>Streptophyta</taxon>
        <taxon>Embryophyta</taxon>
        <taxon>Tracheophyta</taxon>
        <taxon>Spermatophyta</taxon>
        <taxon>Magnoliopsida</taxon>
        <taxon>eudicotyledons</taxon>
        <taxon>Gunneridae</taxon>
        <taxon>Pentapetalae</taxon>
        <taxon>rosids</taxon>
        <taxon>fabids</taxon>
        <taxon>Rosales</taxon>
        <taxon>Rosaceae</taxon>
        <taxon>Amygdaloideae</taxon>
        <taxon>Amygdaleae</taxon>
        <taxon>Prunus</taxon>
    </lineage>
</organism>
<dbReference type="Proteomes" id="UP001054821">
    <property type="component" value="Chromosome 2"/>
</dbReference>
<keyword evidence="2" id="KW-0812">Transmembrane</keyword>
<dbReference type="AlphaFoldDB" id="A0A5E4E5B0"/>
<keyword evidence="6" id="KW-1185">Reference proteome</keyword>
<evidence type="ECO:0000313" key="4">
    <source>
        <dbReference type="EMBL" id="VVA10845.1"/>
    </source>
</evidence>
<protein>
    <submittedName>
        <fullName evidence="4">PREDICTED: light-harvesting complex 3 isotype</fullName>
    </submittedName>
</protein>
<reference evidence="5" key="2">
    <citation type="journal article" date="2020" name="Plant J.">
        <title>Transposons played a major role in the diversification between the closely related almond and peach genomes: results from the almond genome sequence.</title>
        <authorList>
            <person name="Alioto T."/>
            <person name="Alexiou K.G."/>
            <person name="Bardil A."/>
            <person name="Barteri F."/>
            <person name="Castanera R."/>
            <person name="Cruz F."/>
            <person name="Dhingra A."/>
            <person name="Duval H."/>
            <person name="Fernandez I Marti A."/>
            <person name="Frias L."/>
            <person name="Galan B."/>
            <person name="Garcia J.L."/>
            <person name="Howad W."/>
            <person name="Gomez-Garrido J."/>
            <person name="Gut M."/>
            <person name="Julca I."/>
            <person name="Morata J."/>
            <person name="Puigdomenech P."/>
            <person name="Ribeca P."/>
            <person name="Rubio Cabetas M.J."/>
            <person name="Vlasova A."/>
            <person name="Wirthensohn M."/>
            <person name="Garcia-Mas J."/>
            <person name="Gabaldon T."/>
            <person name="Casacuberta J.M."/>
            <person name="Arus P."/>
        </authorList>
    </citation>
    <scope>NUCLEOTIDE SEQUENCE [LARGE SCALE GENOMIC DNA]</scope>
    <source>
        <strain evidence="5">cv. Texas</strain>
    </source>
</reference>
<evidence type="ECO:0000313" key="3">
    <source>
        <dbReference type="EMBL" id="KAI5346770.1"/>
    </source>
</evidence>
<dbReference type="EMBL" id="JAJFAZ020000002">
    <property type="protein sequence ID" value="KAI5346770.1"/>
    <property type="molecule type" value="Genomic_DNA"/>
</dbReference>
<feature type="transmembrane region" description="Helical" evidence="2">
    <location>
        <begin position="147"/>
        <end position="166"/>
    </location>
</feature>
<gene>
    <name evidence="4" type="ORF">ALMOND_2B025750</name>
    <name evidence="3" type="ORF">L3X38_014649</name>
</gene>
<accession>A0A5E4E5B0</accession>